<evidence type="ECO:0000256" key="7">
    <source>
        <dbReference type="ARBA" id="ARBA00032014"/>
    </source>
</evidence>
<dbReference type="GO" id="GO:0070847">
    <property type="term" value="C:core mediator complex"/>
    <property type="evidence" value="ECO:0007669"/>
    <property type="project" value="TreeGrafter"/>
</dbReference>
<sequence>MENSLPKLSLEPRLGSAPFEVNEPDGSEEYMPKLTPNEKLEIQVKKIHEQREFKSLTIDSLNNIENEKDIESKIEKSLSDKSADLLKMNEAIMKNVIASHNEIAIGIDVMNLILAEHKTNFIPNNPYPVTPGLISHDYPFYPQPSKDSQVQDIKLMLGMKRMQLKNSADILFSAASRLDDIVNNEKTFWNEMLSLREHHWSLRRGDKEKNIGQQIFVHYGYADVGSNHGDVSKAQILRSPDEKQVAVSLPQKAKKAVKLRLQQRSNSAPSVQENSLLHSESAEGSNIHQQLITAQKAIFEGELFDQLVREARNTPGITLIENEIFVRIYEGVDLTIQWANVDTIEEAPSADDAWTSETDNFYMTISPEQSASSTCTVLKLAMDLLLRRCHRRHLLKQQERVLNWSRALVSIIYFNDFTSSDIVKASTLALSSGGVPVQIHFISNLAKGKDLIEDIWKKIGNDKTFLFSGIMIVTIDHSLRFTLESPTSVIVHLPHGDIRTRGHAQFQDLFSRELILLLLRIIHEQLIYLTGLDNVVSGGGNWCVDIALLLIYKDIPPIVSESSDKEITQNKWSKSFWRRPIKISIINGQPSPDKLTVKIDAFGVSEGPELVIGGINNEGKHIRKEFWEIIYEFLISLM</sequence>
<dbReference type="PANTHER" id="PTHR13114">
    <property type="entry name" value="MEDIATOR OF RNA POLYMERASE II TRANSCRIPTION SUBUNIT 17"/>
    <property type="match status" value="1"/>
</dbReference>
<dbReference type="GO" id="GO:0003712">
    <property type="term" value="F:transcription coregulator activity"/>
    <property type="evidence" value="ECO:0007669"/>
    <property type="project" value="InterPro"/>
</dbReference>
<protein>
    <recommendedName>
        <fullName evidence="3 8">Mediator of RNA polymerase II transcription subunit 17</fullName>
    </recommendedName>
    <alternativeName>
        <fullName evidence="7 8">Mediator complex subunit 17</fullName>
    </alternativeName>
</protein>
<keyword evidence="4 8" id="KW-0805">Transcription regulation</keyword>
<dbReference type="EMBL" id="CAJVQA010000884">
    <property type="protein sequence ID" value="CAG8494345.1"/>
    <property type="molecule type" value="Genomic_DNA"/>
</dbReference>
<accession>A0A9N8WUE6</accession>
<comment type="subunit">
    <text evidence="8">Component of the Mediator complex.</text>
</comment>
<comment type="subcellular location">
    <subcellularLocation>
        <location evidence="1 8">Nucleus</location>
    </subcellularLocation>
</comment>
<dbReference type="Proteomes" id="UP000789759">
    <property type="component" value="Unassembled WGS sequence"/>
</dbReference>
<dbReference type="Pfam" id="PF10156">
    <property type="entry name" value="Med17"/>
    <property type="match status" value="1"/>
</dbReference>
<reference evidence="10" key="1">
    <citation type="submission" date="2021-06" db="EMBL/GenBank/DDBJ databases">
        <authorList>
            <person name="Kallberg Y."/>
            <person name="Tangrot J."/>
            <person name="Rosling A."/>
        </authorList>
    </citation>
    <scope>NUCLEOTIDE SEQUENCE</scope>
    <source>
        <strain evidence="10">FL966</strain>
    </source>
</reference>
<dbReference type="InterPro" id="IPR019313">
    <property type="entry name" value="Mediator_Med17"/>
</dbReference>
<evidence type="ECO:0000256" key="1">
    <source>
        <dbReference type="ARBA" id="ARBA00004123"/>
    </source>
</evidence>
<dbReference type="GO" id="GO:0006357">
    <property type="term" value="P:regulation of transcription by RNA polymerase II"/>
    <property type="evidence" value="ECO:0007669"/>
    <property type="project" value="InterPro"/>
</dbReference>
<comment type="caution">
    <text evidence="10">The sequence shown here is derived from an EMBL/GenBank/DDBJ whole genome shotgun (WGS) entry which is preliminary data.</text>
</comment>
<evidence type="ECO:0000256" key="3">
    <source>
        <dbReference type="ARBA" id="ARBA00019610"/>
    </source>
</evidence>
<feature type="region of interest" description="Disordered" evidence="9">
    <location>
        <begin position="1"/>
        <end position="32"/>
    </location>
</feature>
<keyword evidence="5 8" id="KW-0804">Transcription</keyword>
<keyword evidence="8" id="KW-0010">Activator</keyword>
<dbReference type="AlphaFoldDB" id="A0A9N8WUE6"/>
<dbReference type="PANTHER" id="PTHR13114:SF7">
    <property type="entry name" value="MEDIATOR OF RNA POLYMERASE II TRANSCRIPTION SUBUNIT 17"/>
    <property type="match status" value="1"/>
</dbReference>
<evidence type="ECO:0000256" key="4">
    <source>
        <dbReference type="ARBA" id="ARBA00023015"/>
    </source>
</evidence>
<gene>
    <name evidence="8" type="primary">MED17</name>
    <name evidence="10" type="ORF">CPELLU_LOCUS2136</name>
</gene>
<proteinExistence type="inferred from homology"/>
<dbReference type="OrthoDB" id="10251234at2759"/>
<organism evidence="10 11">
    <name type="scientific">Cetraspora pellucida</name>
    <dbReference type="NCBI Taxonomy" id="1433469"/>
    <lineage>
        <taxon>Eukaryota</taxon>
        <taxon>Fungi</taxon>
        <taxon>Fungi incertae sedis</taxon>
        <taxon>Mucoromycota</taxon>
        <taxon>Glomeromycotina</taxon>
        <taxon>Glomeromycetes</taxon>
        <taxon>Diversisporales</taxon>
        <taxon>Gigasporaceae</taxon>
        <taxon>Cetraspora</taxon>
    </lineage>
</organism>
<evidence type="ECO:0000256" key="8">
    <source>
        <dbReference type="RuleBase" id="RU364140"/>
    </source>
</evidence>
<comment type="similarity">
    <text evidence="2 8">Belongs to the Mediator complex subunit 17 family.</text>
</comment>
<evidence type="ECO:0000313" key="10">
    <source>
        <dbReference type="EMBL" id="CAG8494345.1"/>
    </source>
</evidence>
<evidence type="ECO:0000313" key="11">
    <source>
        <dbReference type="Proteomes" id="UP000789759"/>
    </source>
</evidence>
<evidence type="ECO:0000256" key="6">
    <source>
        <dbReference type="ARBA" id="ARBA00023242"/>
    </source>
</evidence>
<dbReference type="GO" id="GO:0016592">
    <property type="term" value="C:mediator complex"/>
    <property type="evidence" value="ECO:0007669"/>
    <property type="project" value="InterPro"/>
</dbReference>
<keyword evidence="6 8" id="KW-0539">Nucleus</keyword>
<name>A0A9N8WUE6_9GLOM</name>
<keyword evidence="11" id="KW-1185">Reference proteome</keyword>
<evidence type="ECO:0000256" key="9">
    <source>
        <dbReference type="SAM" id="MobiDB-lite"/>
    </source>
</evidence>
<evidence type="ECO:0000256" key="5">
    <source>
        <dbReference type="ARBA" id="ARBA00023163"/>
    </source>
</evidence>
<evidence type="ECO:0000256" key="2">
    <source>
        <dbReference type="ARBA" id="ARBA00005635"/>
    </source>
</evidence>
<comment type="function">
    <text evidence="8">Component of the Mediator complex, a coactivator involved in the regulated transcription of nearly all RNA polymerase II-dependent genes. Mediator functions as a bridge to convey information from gene-specific regulatory proteins to the basal RNA polymerase II transcription machinery. Mediator is recruited to promoters by direct interactions with regulatory proteins and serves as a scaffold for the assembly of a functional preinitiation complex with RNA polymerase II and the general transcription factors.</text>
</comment>